<protein>
    <submittedName>
        <fullName evidence="2">Uncharacterized protein</fullName>
    </submittedName>
</protein>
<name>A0A2Z7B319_9LAMI</name>
<feature type="region of interest" description="Disordered" evidence="1">
    <location>
        <begin position="181"/>
        <end position="213"/>
    </location>
</feature>
<proteinExistence type="predicted"/>
<keyword evidence="3" id="KW-1185">Reference proteome</keyword>
<dbReference type="EMBL" id="KV010261">
    <property type="protein sequence ID" value="KZV27858.1"/>
    <property type="molecule type" value="Genomic_DNA"/>
</dbReference>
<organism evidence="2 3">
    <name type="scientific">Dorcoceras hygrometricum</name>
    <dbReference type="NCBI Taxonomy" id="472368"/>
    <lineage>
        <taxon>Eukaryota</taxon>
        <taxon>Viridiplantae</taxon>
        <taxon>Streptophyta</taxon>
        <taxon>Embryophyta</taxon>
        <taxon>Tracheophyta</taxon>
        <taxon>Spermatophyta</taxon>
        <taxon>Magnoliopsida</taxon>
        <taxon>eudicotyledons</taxon>
        <taxon>Gunneridae</taxon>
        <taxon>Pentapetalae</taxon>
        <taxon>asterids</taxon>
        <taxon>lamiids</taxon>
        <taxon>Lamiales</taxon>
        <taxon>Gesneriaceae</taxon>
        <taxon>Didymocarpoideae</taxon>
        <taxon>Trichosporeae</taxon>
        <taxon>Loxocarpinae</taxon>
        <taxon>Dorcoceras</taxon>
    </lineage>
</organism>
<feature type="compositionally biased region" description="Low complexity" evidence="1">
    <location>
        <begin position="125"/>
        <end position="143"/>
    </location>
</feature>
<evidence type="ECO:0000313" key="2">
    <source>
        <dbReference type="EMBL" id="KZV27858.1"/>
    </source>
</evidence>
<feature type="region of interest" description="Disordered" evidence="1">
    <location>
        <begin position="121"/>
        <end position="147"/>
    </location>
</feature>
<dbReference type="AlphaFoldDB" id="A0A2Z7B319"/>
<accession>A0A2Z7B319</accession>
<evidence type="ECO:0000313" key="3">
    <source>
        <dbReference type="Proteomes" id="UP000250235"/>
    </source>
</evidence>
<sequence>MANQTIVDEVCDFSNSEFTREDLINALNELVLEYPKLSKTFEEIKAENGCLKNSSVESSTSQLEDIDSLQTEFSKLKIGNDLLRTKSCDLSSENKRLSQMMSSWTKSSVSLGKLHETQKPLNEKSGLGFSFGESSSEGTSTQSNMDGDKFKKMNFVKASVIHDVCESVKYNDQISLQLNHKGKSGIGYTNPENSKPSWLKNRLEKNKVKAGPK</sequence>
<gene>
    <name evidence="2" type="ORF">F511_38256</name>
</gene>
<evidence type="ECO:0000256" key="1">
    <source>
        <dbReference type="SAM" id="MobiDB-lite"/>
    </source>
</evidence>
<reference evidence="2 3" key="1">
    <citation type="journal article" date="2015" name="Proc. Natl. Acad. Sci. U.S.A.">
        <title>The resurrection genome of Boea hygrometrica: A blueprint for survival of dehydration.</title>
        <authorList>
            <person name="Xiao L."/>
            <person name="Yang G."/>
            <person name="Zhang L."/>
            <person name="Yang X."/>
            <person name="Zhao S."/>
            <person name="Ji Z."/>
            <person name="Zhou Q."/>
            <person name="Hu M."/>
            <person name="Wang Y."/>
            <person name="Chen M."/>
            <person name="Xu Y."/>
            <person name="Jin H."/>
            <person name="Xiao X."/>
            <person name="Hu G."/>
            <person name="Bao F."/>
            <person name="Hu Y."/>
            <person name="Wan P."/>
            <person name="Li L."/>
            <person name="Deng X."/>
            <person name="Kuang T."/>
            <person name="Xiang C."/>
            <person name="Zhu J.K."/>
            <person name="Oliver M.J."/>
            <person name="He Y."/>
        </authorList>
    </citation>
    <scope>NUCLEOTIDE SEQUENCE [LARGE SCALE GENOMIC DNA]</scope>
    <source>
        <strain evidence="3">cv. XS01</strain>
    </source>
</reference>
<dbReference type="Proteomes" id="UP000250235">
    <property type="component" value="Unassembled WGS sequence"/>
</dbReference>